<protein>
    <submittedName>
        <fullName evidence="3">NADP-dependent oxidoreductase</fullName>
    </submittedName>
    <submittedName>
        <fullName evidence="2">NADPH:quinone reductase-like Zn-dependent oxidoreductase</fullName>
    </submittedName>
</protein>
<dbReference type="PANTHER" id="PTHR43482">
    <property type="entry name" value="PROTEIN AST1-RELATED"/>
    <property type="match status" value="1"/>
</dbReference>
<dbReference type="Pfam" id="PF08240">
    <property type="entry name" value="ADH_N"/>
    <property type="match status" value="1"/>
</dbReference>
<name>A0A7Y4L1U8_9ACTN</name>
<accession>A0A7Y4L1U8</accession>
<dbReference type="InterPro" id="IPR036291">
    <property type="entry name" value="NAD(P)-bd_dom_sf"/>
</dbReference>
<dbReference type="Pfam" id="PF13602">
    <property type="entry name" value="ADH_zinc_N_2"/>
    <property type="match status" value="1"/>
</dbReference>
<dbReference type="SUPFAM" id="SSF50129">
    <property type="entry name" value="GroES-like"/>
    <property type="match status" value="1"/>
</dbReference>
<sequence length="305" mass="30856">MSSATVLSQYGAPEVLVWSEVEQPTPGPGQIRIQVYAAGLNPTDLKIRRGELPFLGLPAVIGYEVSGVVDAVGPDVTGVEIGQGVAAWLPNLGGYGEYVVTALWSPKPDAVSWVDAAALPASAEAAVRVLRQLNVVSGETLLVLGGGGAVGVILTQLAIAAGAKVISANGAADDQLLRDLGAVPVRYGADLLANVRAVTPAVDAVVDAAGHGGLAEAVELAGGPQRVVTLADGRGAQQYGVLMSTPGPDSSPDGVGTVLELVAAGKLRLRDSVTYPMADIAKAHADLETGGVRQKVVLTLPALTS</sequence>
<dbReference type="Proteomes" id="UP000534306">
    <property type="component" value="Unassembled WGS sequence"/>
</dbReference>
<dbReference type="SMART" id="SM00829">
    <property type="entry name" value="PKS_ER"/>
    <property type="match status" value="1"/>
</dbReference>
<dbReference type="RefSeq" id="WP_171675255.1">
    <property type="nucleotide sequence ID" value="NZ_BAAAGT010000004.1"/>
</dbReference>
<evidence type="ECO:0000259" key="1">
    <source>
        <dbReference type="SMART" id="SM00829"/>
    </source>
</evidence>
<dbReference type="InterPro" id="IPR020843">
    <property type="entry name" value="ER"/>
</dbReference>
<dbReference type="EMBL" id="JACHKF010000001">
    <property type="protein sequence ID" value="MBB6566587.1"/>
    <property type="molecule type" value="Genomic_DNA"/>
</dbReference>
<dbReference type="Proteomes" id="UP000553957">
    <property type="component" value="Unassembled WGS sequence"/>
</dbReference>
<dbReference type="CDD" id="cd05289">
    <property type="entry name" value="MDR_like_2"/>
    <property type="match status" value="1"/>
</dbReference>
<gene>
    <name evidence="2" type="ORF">HNR71_002224</name>
    <name evidence="3" type="ORF">HPO96_21155</name>
</gene>
<dbReference type="InterPro" id="IPR013154">
    <property type="entry name" value="ADH-like_N"/>
</dbReference>
<evidence type="ECO:0000313" key="2">
    <source>
        <dbReference type="EMBL" id="MBB6566587.1"/>
    </source>
</evidence>
<dbReference type="GO" id="GO:0016491">
    <property type="term" value="F:oxidoreductase activity"/>
    <property type="evidence" value="ECO:0007669"/>
    <property type="project" value="InterPro"/>
</dbReference>
<proteinExistence type="predicted"/>
<reference evidence="2 5" key="2">
    <citation type="submission" date="2020-08" db="EMBL/GenBank/DDBJ databases">
        <title>Sequencing the genomes of 1000 actinobacteria strains.</title>
        <authorList>
            <person name="Klenk H.-P."/>
        </authorList>
    </citation>
    <scope>NUCLEOTIDE SEQUENCE [LARGE SCALE GENOMIC DNA]</scope>
    <source>
        <strain evidence="2 5">DSM 15626</strain>
    </source>
</reference>
<dbReference type="Gene3D" id="3.90.180.10">
    <property type="entry name" value="Medium-chain alcohol dehydrogenases, catalytic domain"/>
    <property type="match status" value="1"/>
</dbReference>
<dbReference type="SUPFAM" id="SSF51735">
    <property type="entry name" value="NAD(P)-binding Rossmann-fold domains"/>
    <property type="match status" value="1"/>
</dbReference>
<reference evidence="3 4" key="1">
    <citation type="submission" date="2020-05" db="EMBL/GenBank/DDBJ databases">
        <title>Genome sequence of Kribbella sandramycini ATCC 39419.</title>
        <authorList>
            <person name="Maclea K.S."/>
            <person name="Fair J.L."/>
        </authorList>
    </citation>
    <scope>NUCLEOTIDE SEQUENCE [LARGE SCALE GENOMIC DNA]</scope>
    <source>
        <strain evidence="3 4">ATCC 39419</strain>
    </source>
</reference>
<keyword evidence="4" id="KW-1185">Reference proteome</keyword>
<dbReference type="AlphaFoldDB" id="A0A7Y4L1U8"/>
<dbReference type="Gene3D" id="3.40.50.720">
    <property type="entry name" value="NAD(P)-binding Rossmann-like Domain"/>
    <property type="match status" value="1"/>
</dbReference>
<dbReference type="EMBL" id="JABJRC010000005">
    <property type="protein sequence ID" value="NOL42758.1"/>
    <property type="molecule type" value="Genomic_DNA"/>
</dbReference>
<comment type="caution">
    <text evidence="3">The sequence shown here is derived from an EMBL/GenBank/DDBJ whole genome shotgun (WGS) entry which is preliminary data.</text>
</comment>
<dbReference type="InterPro" id="IPR052585">
    <property type="entry name" value="Lipid_raft_assoc_Zn_ADH"/>
</dbReference>
<organism evidence="3 4">
    <name type="scientific">Kribbella sandramycini</name>
    <dbReference type="NCBI Taxonomy" id="60450"/>
    <lineage>
        <taxon>Bacteria</taxon>
        <taxon>Bacillati</taxon>
        <taxon>Actinomycetota</taxon>
        <taxon>Actinomycetes</taxon>
        <taxon>Propionibacteriales</taxon>
        <taxon>Kribbellaceae</taxon>
        <taxon>Kribbella</taxon>
    </lineage>
</organism>
<evidence type="ECO:0000313" key="3">
    <source>
        <dbReference type="EMBL" id="NOL42758.1"/>
    </source>
</evidence>
<dbReference type="InterPro" id="IPR011032">
    <property type="entry name" value="GroES-like_sf"/>
</dbReference>
<evidence type="ECO:0000313" key="4">
    <source>
        <dbReference type="Proteomes" id="UP000534306"/>
    </source>
</evidence>
<dbReference type="PANTHER" id="PTHR43482:SF1">
    <property type="entry name" value="PROTEIN AST1-RELATED"/>
    <property type="match status" value="1"/>
</dbReference>
<feature type="domain" description="Enoyl reductase (ER)" evidence="1">
    <location>
        <begin position="11"/>
        <end position="298"/>
    </location>
</feature>
<evidence type="ECO:0000313" key="5">
    <source>
        <dbReference type="Proteomes" id="UP000553957"/>
    </source>
</evidence>